<reference evidence="2" key="1">
    <citation type="submission" date="2021-08" db="EMBL/GenBank/DDBJ databases">
        <title>Complete genome sequence of Pseudomonas phytophila.</title>
        <authorList>
            <person name="Weir B.S."/>
            <person name="Templeton M.D."/>
            <person name="Arshed S."/>
            <person name="Andersen M.T."/>
            <person name="Jayaraman J."/>
        </authorList>
    </citation>
    <scope>NUCLEOTIDE SEQUENCE</scope>
    <source>
        <strain evidence="2">ICMP 23753</strain>
    </source>
</reference>
<dbReference type="EMBL" id="CP081201">
    <property type="protein sequence ID" value="UXZ98658.1"/>
    <property type="molecule type" value="Genomic_DNA"/>
</dbReference>
<organism evidence="2 3">
    <name type="scientific">Pseudomonas phytophila</name>
    <dbReference type="NCBI Taxonomy" id="2867264"/>
    <lineage>
        <taxon>Bacteria</taxon>
        <taxon>Pseudomonadati</taxon>
        <taxon>Pseudomonadota</taxon>
        <taxon>Gammaproteobacteria</taxon>
        <taxon>Pseudomonadales</taxon>
        <taxon>Pseudomonadaceae</taxon>
        <taxon>Pseudomonas</taxon>
    </lineage>
</organism>
<accession>A0ABY6FM32</accession>
<feature type="domain" description="Knr4/Smi1-like" evidence="1">
    <location>
        <begin position="119"/>
        <end position="196"/>
    </location>
</feature>
<dbReference type="InterPro" id="IPR018958">
    <property type="entry name" value="Knr4/Smi1-like_dom"/>
</dbReference>
<dbReference type="Pfam" id="PF09346">
    <property type="entry name" value="SMI1_KNR4"/>
    <property type="match status" value="1"/>
</dbReference>
<evidence type="ECO:0000313" key="3">
    <source>
        <dbReference type="Proteomes" id="UP001063228"/>
    </source>
</evidence>
<keyword evidence="3" id="KW-1185">Reference proteome</keyword>
<name>A0ABY6FM32_9PSED</name>
<dbReference type="Proteomes" id="UP001063228">
    <property type="component" value="Chromosome"/>
</dbReference>
<sequence length="227" mass="25303">MINAIEIIEATKAAFAERDVYFSLAQLPPNLEIPGEWQNFGIAFSETPSFPLAWRAFSADLPWLTSLLDRCLLGTAILAGSPTELLYIFHDANGLYYYIGGEPLANSDTPSAFGTRLSEFYKGVHNGFTFCPARSMGPQKISDCTYISELIDEESTDFAAKWLTILSNGGGDYLAIDLNNLTDSNGIIWWHEQPMEPETGMDVFGVMDAWISIFLEDTLLRNDVLKY</sequence>
<dbReference type="RefSeq" id="WP_263271824.1">
    <property type="nucleotide sequence ID" value="NZ_CP081201.1"/>
</dbReference>
<evidence type="ECO:0000259" key="1">
    <source>
        <dbReference type="Pfam" id="PF09346"/>
    </source>
</evidence>
<evidence type="ECO:0000313" key="2">
    <source>
        <dbReference type="EMBL" id="UXZ98658.1"/>
    </source>
</evidence>
<proteinExistence type="predicted"/>
<gene>
    <name evidence="2" type="ORF">K3169_12730</name>
</gene>
<protein>
    <submittedName>
        <fullName evidence="2">SMI1/KNR4 family protein</fullName>
    </submittedName>
</protein>